<dbReference type="EMBL" id="JABANP010000809">
    <property type="protein sequence ID" value="KAF4678962.1"/>
    <property type="molecule type" value="Genomic_DNA"/>
</dbReference>
<evidence type="ECO:0000313" key="2">
    <source>
        <dbReference type="Proteomes" id="UP000541610"/>
    </source>
</evidence>
<evidence type="ECO:0000313" key="1">
    <source>
        <dbReference type="EMBL" id="KAF4678962.1"/>
    </source>
</evidence>
<name>A0A7J6N4V4_PEROL</name>
<proteinExistence type="predicted"/>
<dbReference type="AlphaFoldDB" id="A0A7J6N4V4"/>
<organism evidence="1 2">
    <name type="scientific">Perkinsus olseni</name>
    <name type="common">Perkinsus atlanticus</name>
    <dbReference type="NCBI Taxonomy" id="32597"/>
    <lineage>
        <taxon>Eukaryota</taxon>
        <taxon>Sar</taxon>
        <taxon>Alveolata</taxon>
        <taxon>Perkinsozoa</taxon>
        <taxon>Perkinsea</taxon>
        <taxon>Perkinsida</taxon>
        <taxon>Perkinsidae</taxon>
        <taxon>Perkinsus</taxon>
    </lineage>
</organism>
<protein>
    <submittedName>
        <fullName evidence="1">Uncharacterized protein</fullName>
    </submittedName>
</protein>
<dbReference type="Proteomes" id="UP000541610">
    <property type="component" value="Unassembled WGS sequence"/>
</dbReference>
<sequence length="175" mass="20360">MRQRDAKKRISRIVYKRVVGKEYSTPLNNTVNGTGLIAKAVFEPAASKVDLQFWQGEHKKVEPDFALSLNYEPSPGWQDLEYPGDLRHLRSVRIHTWITLESSLLSWGFVKHVLRRKAIKSFNEKFGGVLKAGKDDFKEMTFISYDDRHGREHIDMTIGGKLLRMYPQRFAKEKH</sequence>
<comment type="caution">
    <text evidence="1">The sequence shown here is derived from an EMBL/GenBank/DDBJ whole genome shotgun (WGS) entry which is preliminary data.</text>
</comment>
<gene>
    <name evidence="1" type="ORF">FOZ60_015811</name>
</gene>
<reference evidence="1 2" key="1">
    <citation type="submission" date="2020-04" db="EMBL/GenBank/DDBJ databases">
        <title>Perkinsus olseni comparative genomics.</title>
        <authorList>
            <person name="Bogema D.R."/>
        </authorList>
    </citation>
    <scope>NUCLEOTIDE SEQUENCE [LARGE SCALE GENOMIC DNA]</scope>
    <source>
        <strain evidence="1">00978-12</strain>
    </source>
</reference>
<accession>A0A7J6N4V4</accession>